<dbReference type="Pfam" id="PF04519">
    <property type="entry name" value="Bactofilin"/>
    <property type="match status" value="1"/>
</dbReference>
<reference evidence="2 3" key="1">
    <citation type="journal article" date="2016" name="Nat. Commun.">
        <title>Thousands of microbial genomes shed light on interconnected biogeochemical processes in an aquifer system.</title>
        <authorList>
            <person name="Anantharaman K."/>
            <person name="Brown C.T."/>
            <person name="Hug L.A."/>
            <person name="Sharon I."/>
            <person name="Castelle C.J."/>
            <person name="Probst A.J."/>
            <person name="Thomas B.C."/>
            <person name="Singh A."/>
            <person name="Wilkins M.J."/>
            <person name="Karaoz U."/>
            <person name="Brodie E.L."/>
            <person name="Williams K.H."/>
            <person name="Hubbard S.S."/>
            <person name="Banfield J.F."/>
        </authorList>
    </citation>
    <scope>NUCLEOTIDE SEQUENCE [LARGE SCALE GENOMIC DNA]</scope>
</reference>
<sequence>MSQRRSLDHLKKIPTILGREVVYVGVIEGRDNYVVHGRVEGNCDLNGVLLIGPDCLWIGNIRADTVIIKGRVEGAIHANFKIEVRPSARIKGDLSSPLIAVAEGAVLQGRVSPDSIITRFTERRTH</sequence>
<accession>A0A1F6UKG9</accession>
<name>A0A1F6UKG9_9PROT</name>
<dbReference type="EMBL" id="MFSV01000114">
    <property type="protein sequence ID" value="OGI57762.1"/>
    <property type="molecule type" value="Genomic_DNA"/>
</dbReference>
<organism evidence="2 3">
    <name type="scientific">Candidatus Muproteobacteria bacterium RBG_19FT_COMBO_61_10</name>
    <dbReference type="NCBI Taxonomy" id="1817761"/>
    <lineage>
        <taxon>Bacteria</taxon>
        <taxon>Pseudomonadati</taxon>
        <taxon>Pseudomonadota</taxon>
        <taxon>Candidatus Muproteobacteria</taxon>
    </lineage>
</organism>
<comment type="similarity">
    <text evidence="1">Belongs to the bactofilin family.</text>
</comment>
<dbReference type="InterPro" id="IPR007607">
    <property type="entry name" value="BacA/B"/>
</dbReference>
<dbReference type="Proteomes" id="UP000177950">
    <property type="component" value="Unassembled WGS sequence"/>
</dbReference>
<evidence type="ECO:0000313" key="2">
    <source>
        <dbReference type="EMBL" id="OGI57762.1"/>
    </source>
</evidence>
<evidence type="ECO:0000256" key="1">
    <source>
        <dbReference type="ARBA" id="ARBA00044755"/>
    </source>
</evidence>
<proteinExistence type="inferred from homology"/>
<evidence type="ECO:0008006" key="4">
    <source>
        <dbReference type="Google" id="ProtNLM"/>
    </source>
</evidence>
<gene>
    <name evidence="2" type="ORF">A2V58_01110</name>
</gene>
<protein>
    <recommendedName>
        <fullName evidence="4">Cell shape determination protein CcmA</fullName>
    </recommendedName>
</protein>
<dbReference type="AlphaFoldDB" id="A0A1F6UKG9"/>
<dbReference type="PANTHER" id="PTHR35024">
    <property type="entry name" value="HYPOTHETICAL CYTOSOLIC PROTEIN"/>
    <property type="match status" value="1"/>
</dbReference>
<dbReference type="PANTHER" id="PTHR35024:SF4">
    <property type="entry name" value="POLYMER-FORMING CYTOSKELETAL PROTEIN"/>
    <property type="match status" value="1"/>
</dbReference>
<evidence type="ECO:0000313" key="3">
    <source>
        <dbReference type="Proteomes" id="UP000177950"/>
    </source>
</evidence>
<comment type="caution">
    <text evidence="2">The sequence shown here is derived from an EMBL/GenBank/DDBJ whole genome shotgun (WGS) entry which is preliminary data.</text>
</comment>